<sequence>MLGKPAIFSDSLEKKYFSKSKSVKRNNVSNDFSKPVTAQILPLNNKSIFKENKCDCSRFGYNAVPPPYTGNFMPLKPDLSGLEELMDEPIVSEPTTKMPVVKTSEAKASADKPKVVRKNFGPPLIEDWITDSEDEAESKPKIEKKTVKPSFAKIEFVKSKEQGNPQMDLQDKGVIDSGCSRHMIGNMSYLTDYEEIDGGYFSFGGNPKGGKITSKGKFDGKVDERFFVGNFMNSKVFRIFNSRTRIVKENLYIRFSENTPNIVGSRPNWLFNIDTLTKSMNYKAVVAGNQSKGNAGTKACDDAGKASMETVPGKDYILLPLWTTDLSFSQS</sequence>
<proteinExistence type="predicted"/>
<dbReference type="EMBL" id="BKCJ010002466">
    <property type="protein sequence ID" value="GEU48750.1"/>
    <property type="molecule type" value="Genomic_DNA"/>
</dbReference>
<name>A0A6L2KJ08_TANCI</name>
<protein>
    <submittedName>
        <fullName evidence="1">Uncharacterized protein</fullName>
    </submittedName>
</protein>
<organism evidence="1">
    <name type="scientific">Tanacetum cinerariifolium</name>
    <name type="common">Dalmatian daisy</name>
    <name type="synonym">Chrysanthemum cinerariifolium</name>
    <dbReference type="NCBI Taxonomy" id="118510"/>
    <lineage>
        <taxon>Eukaryota</taxon>
        <taxon>Viridiplantae</taxon>
        <taxon>Streptophyta</taxon>
        <taxon>Embryophyta</taxon>
        <taxon>Tracheophyta</taxon>
        <taxon>Spermatophyta</taxon>
        <taxon>Magnoliopsida</taxon>
        <taxon>eudicotyledons</taxon>
        <taxon>Gunneridae</taxon>
        <taxon>Pentapetalae</taxon>
        <taxon>asterids</taxon>
        <taxon>campanulids</taxon>
        <taxon>Asterales</taxon>
        <taxon>Asteraceae</taxon>
        <taxon>Asteroideae</taxon>
        <taxon>Anthemideae</taxon>
        <taxon>Anthemidinae</taxon>
        <taxon>Tanacetum</taxon>
    </lineage>
</organism>
<evidence type="ECO:0000313" key="1">
    <source>
        <dbReference type="EMBL" id="GEU48750.1"/>
    </source>
</evidence>
<gene>
    <name evidence="1" type="ORF">Tci_020728</name>
</gene>
<reference evidence="1" key="1">
    <citation type="journal article" date="2019" name="Sci. Rep.">
        <title>Draft genome of Tanacetum cinerariifolium, the natural source of mosquito coil.</title>
        <authorList>
            <person name="Yamashiro T."/>
            <person name="Shiraishi A."/>
            <person name="Satake H."/>
            <person name="Nakayama K."/>
        </authorList>
    </citation>
    <scope>NUCLEOTIDE SEQUENCE</scope>
</reference>
<accession>A0A6L2KJ08</accession>
<dbReference type="AlphaFoldDB" id="A0A6L2KJ08"/>
<comment type="caution">
    <text evidence="1">The sequence shown here is derived from an EMBL/GenBank/DDBJ whole genome shotgun (WGS) entry which is preliminary data.</text>
</comment>